<organism evidence="9 10">
    <name type="scientific">Pseudomonas muyukensis</name>
    <dbReference type="NCBI Taxonomy" id="2842357"/>
    <lineage>
        <taxon>Bacteria</taxon>
        <taxon>Pseudomonadati</taxon>
        <taxon>Pseudomonadota</taxon>
        <taxon>Gammaproteobacteria</taxon>
        <taxon>Pseudomonadales</taxon>
        <taxon>Pseudomonadaceae</taxon>
        <taxon>Pseudomonas</taxon>
    </lineage>
</organism>
<comment type="subcellular location">
    <subcellularLocation>
        <location evidence="1">Cell membrane</location>
        <topology evidence="1">Multi-pass membrane protein</topology>
    </subcellularLocation>
</comment>
<dbReference type="InterPro" id="IPR011701">
    <property type="entry name" value="MFS"/>
</dbReference>
<evidence type="ECO:0000313" key="10">
    <source>
        <dbReference type="Proteomes" id="UP001047646"/>
    </source>
</evidence>
<proteinExistence type="predicted"/>
<evidence type="ECO:0000256" key="5">
    <source>
        <dbReference type="ARBA" id="ARBA00022989"/>
    </source>
</evidence>
<keyword evidence="10" id="KW-1185">Reference proteome</keyword>
<name>A0ABX8M7N5_9PSED</name>
<dbReference type="InterPro" id="IPR047200">
    <property type="entry name" value="MFS_YcaD-like"/>
</dbReference>
<feature type="domain" description="Major facilitator superfamily (MFS) profile" evidence="8">
    <location>
        <begin position="209"/>
        <end position="402"/>
    </location>
</feature>
<feature type="transmembrane region" description="Helical" evidence="7">
    <location>
        <begin position="334"/>
        <end position="359"/>
    </location>
</feature>
<dbReference type="PANTHER" id="PTHR23521">
    <property type="entry name" value="TRANSPORTER MFS SUPERFAMILY"/>
    <property type="match status" value="1"/>
</dbReference>
<dbReference type="Pfam" id="PF07690">
    <property type="entry name" value="MFS_1"/>
    <property type="match status" value="1"/>
</dbReference>
<dbReference type="CDD" id="cd17477">
    <property type="entry name" value="MFS_YcaD_like"/>
    <property type="match status" value="1"/>
</dbReference>
<evidence type="ECO:0000256" key="2">
    <source>
        <dbReference type="ARBA" id="ARBA00022448"/>
    </source>
</evidence>
<protein>
    <submittedName>
        <fullName evidence="9">MFS transporter</fullName>
    </submittedName>
</protein>
<dbReference type="PROSITE" id="PS50850">
    <property type="entry name" value="MFS"/>
    <property type="match status" value="1"/>
</dbReference>
<feature type="transmembrane region" description="Helical" evidence="7">
    <location>
        <begin position="275"/>
        <end position="294"/>
    </location>
</feature>
<evidence type="ECO:0000256" key="7">
    <source>
        <dbReference type="SAM" id="Phobius"/>
    </source>
</evidence>
<keyword evidence="2" id="KW-0813">Transport</keyword>
<keyword evidence="4 7" id="KW-0812">Transmembrane</keyword>
<feature type="transmembrane region" description="Helical" evidence="7">
    <location>
        <begin position="144"/>
        <end position="163"/>
    </location>
</feature>
<evidence type="ECO:0000313" key="9">
    <source>
        <dbReference type="EMBL" id="QXH33676.1"/>
    </source>
</evidence>
<evidence type="ECO:0000256" key="3">
    <source>
        <dbReference type="ARBA" id="ARBA00022475"/>
    </source>
</evidence>
<accession>A0ABX8M7N5</accession>
<evidence type="ECO:0000259" key="8">
    <source>
        <dbReference type="PROSITE" id="PS50850"/>
    </source>
</evidence>
<feature type="transmembrane region" description="Helical" evidence="7">
    <location>
        <begin position="240"/>
        <end position="263"/>
    </location>
</feature>
<feature type="transmembrane region" description="Helical" evidence="7">
    <location>
        <begin position="52"/>
        <end position="68"/>
    </location>
</feature>
<keyword evidence="3" id="KW-1003">Cell membrane</keyword>
<evidence type="ECO:0000256" key="1">
    <source>
        <dbReference type="ARBA" id="ARBA00004651"/>
    </source>
</evidence>
<feature type="transmembrane region" description="Helical" evidence="7">
    <location>
        <begin position="212"/>
        <end position="234"/>
    </location>
</feature>
<keyword evidence="5 7" id="KW-1133">Transmembrane helix</keyword>
<dbReference type="InterPro" id="IPR020846">
    <property type="entry name" value="MFS_dom"/>
</dbReference>
<dbReference type="EMBL" id="CP077073">
    <property type="protein sequence ID" value="QXH33676.1"/>
    <property type="molecule type" value="Genomic_DNA"/>
</dbReference>
<reference evidence="9" key="1">
    <citation type="journal article" date="2021" name="Microorganisms">
        <title>The Ever-Expanding Pseudomonas Genus: Description of 43 New Species and Partition of the Pseudomonas putida Group.</title>
        <authorList>
            <person name="Girard L."/>
            <person name="Lood C."/>
            <person name="Hofte M."/>
            <person name="Vandamme P."/>
            <person name="Rokni-Zadeh H."/>
            <person name="van Noort V."/>
            <person name="Lavigne R."/>
            <person name="De Mot R."/>
        </authorList>
    </citation>
    <scope>NUCLEOTIDE SEQUENCE</scope>
    <source>
        <strain evidence="9">COW39</strain>
    </source>
</reference>
<keyword evidence="6 7" id="KW-0472">Membrane</keyword>
<feature type="transmembrane region" description="Helical" evidence="7">
    <location>
        <begin position="365"/>
        <end position="384"/>
    </location>
</feature>
<feature type="transmembrane region" description="Helical" evidence="7">
    <location>
        <begin position="169"/>
        <end position="191"/>
    </location>
</feature>
<feature type="transmembrane region" description="Helical" evidence="7">
    <location>
        <begin position="20"/>
        <end position="40"/>
    </location>
</feature>
<dbReference type="Proteomes" id="UP001047646">
    <property type="component" value="Chromosome"/>
</dbReference>
<dbReference type="RefSeq" id="WP_217848049.1">
    <property type="nucleotide sequence ID" value="NZ_CP077073.1"/>
</dbReference>
<sequence length="402" mass="41819">MENPAIEFSARQRWRVLARINLLSALSQVVQIGTITPLLSLSMQRMGHAPEVIGLVVSASWLAIVLLYRMVPRLLMLLGLPGAVMISAALTVVAVLGMSVSHSPMLLFALNFMLGVGLILRWIASDTWIVLVAQKNQRGRAIGIHETLMGLGIALGPLLLSLFGVDNALAYYAGAGLAGASGIVGWSLRAAAVRPGARRSKSPWRVVRRIPLALCAAFIAGYGETSAVTFLASYALTAGYLLGLATLLLSAFGAGGTVLQLPIGWVADRSAYKTAQLFCAVLLVAGALLIALWAHTPWLAALMVFVWGGAIGGMNTLAVIEAGDRVEEHQLSTAMTAIALCYTLGSIAGPIATGAAIGAIGDQGLVVSVGVAGVLFVVLLMVFGGSPKVLHRASAKSPPNGQ</sequence>
<dbReference type="PANTHER" id="PTHR23521:SF2">
    <property type="entry name" value="TRANSPORTER MFS SUPERFAMILY"/>
    <property type="match status" value="1"/>
</dbReference>
<feature type="transmembrane region" description="Helical" evidence="7">
    <location>
        <begin position="300"/>
        <end position="322"/>
    </location>
</feature>
<evidence type="ECO:0000256" key="4">
    <source>
        <dbReference type="ARBA" id="ARBA00022692"/>
    </source>
</evidence>
<evidence type="ECO:0000256" key="6">
    <source>
        <dbReference type="ARBA" id="ARBA00023136"/>
    </source>
</evidence>
<feature type="transmembrane region" description="Helical" evidence="7">
    <location>
        <begin position="105"/>
        <end position="124"/>
    </location>
</feature>
<gene>
    <name evidence="9" type="ORF">KSS95_16015</name>
</gene>
<feature type="transmembrane region" description="Helical" evidence="7">
    <location>
        <begin position="75"/>
        <end position="99"/>
    </location>
</feature>